<evidence type="ECO:0000259" key="1">
    <source>
        <dbReference type="Pfam" id="PF14737"/>
    </source>
</evidence>
<reference evidence="3" key="1">
    <citation type="submission" date="2019-06" db="EMBL/GenBank/DDBJ databases">
        <authorList>
            <person name="Broberg M."/>
        </authorList>
    </citation>
    <scope>NUCLEOTIDE SEQUENCE [LARGE SCALE GENOMIC DNA]</scope>
</reference>
<accession>A0A9N9USN3</accession>
<name>A0A9N9USN3_9HYPO</name>
<dbReference type="Pfam" id="PF14737">
    <property type="entry name" value="DUF4470"/>
    <property type="match status" value="1"/>
</dbReference>
<protein>
    <recommendedName>
        <fullName evidence="1">DUF4470 domain-containing protein</fullName>
    </recommendedName>
</protein>
<evidence type="ECO:0000313" key="2">
    <source>
        <dbReference type="EMBL" id="CAG9998769.1"/>
    </source>
</evidence>
<comment type="caution">
    <text evidence="2">The sequence shown here is derived from an EMBL/GenBank/DDBJ whole genome shotgun (WGS) entry which is preliminary data.</text>
</comment>
<gene>
    <name evidence="2" type="ORF">CBYS24578_00018261</name>
</gene>
<organism evidence="2 3">
    <name type="scientific">Clonostachys byssicola</name>
    <dbReference type="NCBI Taxonomy" id="160290"/>
    <lineage>
        <taxon>Eukaryota</taxon>
        <taxon>Fungi</taxon>
        <taxon>Dikarya</taxon>
        <taxon>Ascomycota</taxon>
        <taxon>Pezizomycotina</taxon>
        <taxon>Sordariomycetes</taxon>
        <taxon>Hypocreomycetidae</taxon>
        <taxon>Hypocreales</taxon>
        <taxon>Bionectriaceae</taxon>
        <taxon>Clonostachys</taxon>
    </lineage>
</organism>
<sequence>MLTSQWMDLLVWFYPVGNTPAISLTRGQPPCYDSKTDILLLGCGDVRHILFTCNVDGRPMDITCCDREKAVLARNIMLLTLLLDDAQGARNTRHWRLYYHLYINDNDLSSLRNHARRLCRLSSSLQDWHRGPYGRVIRFTDRRSLAQVRELWQQYALPRSGNSLSTFESHYHYWLQKSIGIRSTRGECTGNLRSIYPGGIGYATELKALKSEFWEDLPKRHKAYRNPDVDVRFNPMFAVAGSTTQLHYRTDPLDGYHIALAYVATTGPTPLNRPRSHRALETAKAEFCNWSFSFRKCVREGLILRFFSGDALTLCHTLQYVRQHPDERTANLYRDKFTFEPLILDGDDWGPDSTAPSTFSVIDTSNLLDHVEGPNLLPAVSPLLTSEPSACLYMEILEGRERPLQQMTRGLFSGDLLTVGLLAGLAPCEYASNTSTVSAGHEALVDYQKQMGGMSDYVHQRHMSITWKRALSNGCMQSALLEPLRMSDESIFRILMGMNREMFKHERSVPMLQKMSLAEIASDTAPTSLCHRGSLASFIGLVKGRLAVGVENAVNRLLVEMRRDLVVPLSDLYLEDFILQLHLRGVLTVEKLADSPLSQSMCSPSSDNILSWTGLPPVVSITMIVSRISLLPFMQGNNTNTNIAIPFLECQVKSPEAGTNAFAALQTGFGTLSVSGRQWTDDFQIQVSDDKAAWAGHCDLIVSFLVPSWLLIAEPENTEVALCIKSCPDTMHFVPQLGSELAVFTARLHDSDHVLVTKNMPNQNSHMNFGGFAAGDVATPPPTENVSAQTLEAWAHATPHNTAILGLTRRLYLKSPEIMSRLLANVEVVNTYISPWTVRVEVAKCDPLAANFPLPIHRFGFKFRVAPRGNYIEIADELSTGPNWLGAGGSPFPNMWNNSHHTLWNLTYLQLDRLPEIITSRPLEMTWLRPHLAEHFSDPERKLSMDLQAQGHPSPDCHPNQAIRYCLKTSIYEIIAQFANTDEWKPNAFAIGLDGSAQLIIFPAKLRLDLSSRAVVLDAIVLPVTAAIAEKHGNFLSLLLGYGVVKPDVGEGEMILWKETLPAWVERCRNWEHRADCEYIRADCIPLSTESMEQSLCSCGNGLNLPEFPTPALPDWEEIMKLCVRAAISPVFPNPLVDNVYEHGVSEDAPWYASR</sequence>
<proteinExistence type="predicted"/>
<dbReference type="AlphaFoldDB" id="A0A9N9USN3"/>
<dbReference type="OrthoDB" id="432970at2759"/>
<reference evidence="2 3" key="2">
    <citation type="submission" date="2021-10" db="EMBL/GenBank/DDBJ databases">
        <authorList>
            <person name="Piombo E."/>
        </authorList>
    </citation>
    <scope>NUCLEOTIDE SEQUENCE [LARGE SCALE GENOMIC DNA]</scope>
</reference>
<evidence type="ECO:0000313" key="3">
    <source>
        <dbReference type="Proteomes" id="UP000754883"/>
    </source>
</evidence>
<keyword evidence="3" id="KW-1185">Reference proteome</keyword>
<dbReference type="Proteomes" id="UP000754883">
    <property type="component" value="Unassembled WGS sequence"/>
</dbReference>
<feature type="domain" description="DUF4470" evidence="1">
    <location>
        <begin position="15"/>
        <end position="103"/>
    </location>
</feature>
<dbReference type="EMBL" id="CABFNO020001551">
    <property type="protein sequence ID" value="CAG9998769.1"/>
    <property type="molecule type" value="Genomic_DNA"/>
</dbReference>
<dbReference type="InterPro" id="IPR027974">
    <property type="entry name" value="DUF4470"/>
</dbReference>